<accession>A0A1W0XCM9</accession>
<evidence type="ECO:0000256" key="8">
    <source>
        <dbReference type="PIRSR" id="PIRSR602401-1"/>
    </source>
</evidence>
<evidence type="ECO:0000256" key="4">
    <source>
        <dbReference type="ARBA" id="ARBA00023002"/>
    </source>
</evidence>
<comment type="caution">
    <text evidence="11">The sequence shown here is derived from an EMBL/GenBank/DDBJ whole genome shotgun (WGS) entry which is preliminary data.</text>
</comment>
<dbReference type="GO" id="GO:0016705">
    <property type="term" value="F:oxidoreductase activity, acting on paired donors, with incorporation or reduction of molecular oxygen"/>
    <property type="evidence" value="ECO:0007669"/>
    <property type="project" value="InterPro"/>
</dbReference>
<keyword evidence="12" id="KW-1185">Reference proteome</keyword>
<evidence type="ECO:0000256" key="10">
    <source>
        <dbReference type="SAM" id="Phobius"/>
    </source>
</evidence>
<organism evidence="11 12">
    <name type="scientific">Hypsibius exemplaris</name>
    <name type="common">Freshwater tardigrade</name>
    <dbReference type="NCBI Taxonomy" id="2072580"/>
    <lineage>
        <taxon>Eukaryota</taxon>
        <taxon>Metazoa</taxon>
        <taxon>Ecdysozoa</taxon>
        <taxon>Tardigrada</taxon>
        <taxon>Eutardigrada</taxon>
        <taxon>Parachela</taxon>
        <taxon>Hypsibioidea</taxon>
        <taxon>Hypsibiidae</taxon>
        <taxon>Hypsibius</taxon>
    </lineage>
</organism>
<evidence type="ECO:0000256" key="1">
    <source>
        <dbReference type="ARBA" id="ARBA00010617"/>
    </source>
</evidence>
<evidence type="ECO:0000256" key="9">
    <source>
        <dbReference type="RuleBase" id="RU000461"/>
    </source>
</evidence>
<sequence length="554" mass="62780">MDPPLIEPSGLAVTTREALLALLAVIVITAAVWLWSRLQLLWTFKQIGINGPTPSFIYGNMTEVWESKTPWVTLDKWYHKYPGKVYGCFPMGIRPILVVGDLDIIKDILVKHFENFRNRPPLGPPRGEPGASSLTSLRGNRWKRVRNVISPTFTTKKIREMSKCMNAAASTFISVLDQRAAESTEFDIYAMFQALTLDVIAQAAFALSVESQTNPEDTLLKVCRALFKSFFSPTMKMLLLFPEFTGVLGWAGKFLRARSGAAEQEFYVITHMRKVYQERLKWPEIRGQDMMQLIIDASMNKPQPPQLPVQIVPPFPHLQSQQNGHLPTNRKGNGDEIASFQGKYLTENELVANCFVFLLAGYETTANALAFSTYLLAKHPEVQERLYADIMLAMGEQEELCFEDSSMKLPYLEAVIKESLRMFPPITGFVMRECKESCVIKNISIPEGMAILIPVWSLHHDPEYWPEPHLFNPDRFMGENAANIPQMAFMAFGDGPRNCIGMSFAMMEIRITIVRMLQKYQLLPGKNSEGPLELESPFVTMNPKNGVNVQLKRR</sequence>
<proteinExistence type="inferred from homology"/>
<dbReference type="InterPro" id="IPR036396">
    <property type="entry name" value="Cyt_P450_sf"/>
</dbReference>
<feature type="binding site" description="axial binding residue" evidence="8">
    <location>
        <position position="499"/>
    </location>
    <ligand>
        <name>heme</name>
        <dbReference type="ChEBI" id="CHEBI:30413"/>
    </ligand>
    <ligandPart>
        <name>Fe</name>
        <dbReference type="ChEBI" id="CHEBI:18248"/>
    </ligandPart>
</feature>
<dbReference type="AlphaFoldDB" id="A0A1W0XCM9"/>
<keyword evidence="2 8" id="KW-0349">Heme</keyword>
<dbReference type="InterPro" id="IPR002401">
    <property type="entry name" value="Cyt_P450_E_grp-I"/>
</dbReference>
<comment type="function">
    <text evidence="7">Cytochromes P450 are a group of heme-thiolate monooxygenases. They oxidize a variety of structurally unrelated compounds, including steroids, fatty acids, and xenobiotics.</text>
</comment>
<dbReference type="CDD" id="cd11055">
    <property type="entry name" value="CYP3A-like"/>
    <property type="match status" value="1"/>
</dbReference>
<dbReference type="InterPro" id="IPR050705">
    <property type="entry name" value="Cytochrome_P450_3A"/>
</dbReference>
<dbReference type="Gene3D" id="1.10.630.10">
    <property type="entry name" value="Cytochrome P450"/>
    <property type="match status" value="1"/>
</dbReference>
<evidence type="ECO:0000256" key="3">
    <source>
        <dbReference type="ARBA" id="ARBA00022723"/>
    </source>
</evidence>
<keyword evidence="4 9" id="KW-0560">Oxidoreductase</keyword>
<evidence type="ECO:0000256" key="6">
    <source>
        <dbReference type="ARBA" id="ARBA00023033"/>
    </source>
</evidence>
<evidence type="ECO:0000313" key="11">
    <source>
        <dbReference type="EMBL" id="OQV25021.1"/>
    </source>
</evidence>
<dbReference type="GO" id="GO:0020037">
    <property type="term" value="F:heme binding"/>
    <property type="evidence" value="ECO:0007669"/>
    <property type="project" value="InterPro"/>
</dbReference>
<dbReference type="PANTHER" id="PTHR24302">
    <property type="entry name" value="CYTOCHROME P450 FAMILY 3"/>
    <property type="match status" value="1"/>
</dbReference>
<name>A0A1W0XCM9_HYPEX</name>
<dbReference type="OrthoDB" id="2789670at2759"/>
<gene>
    <name evidence="11" type="ORF">BV898_01228</name>
</gene>
<dbReference type="PRINTS" id="PR00463">
    <property type="entry name" value="EP450I"/>
</dbReference>
<evidence type="ECO:0000256" key="5">
    <source>
        <dbReference type="ARBA" id="ARBA00023004"/>
    </source>
</evidence>
<keyword evidence="10" id="KW-1133">Transmembrane helix</keyword>
<dbReference type="InterPro" id="IPR017972">
    <property type="entry name" value="Cyt_P450_CS"/>
</dbReference>
<comment type="similarity">
    <text evidence="1 9">Belongs to the cytochrome P450 family.</text>
</comment>
<feature type="transmembrane region" description="Helical" evidence="10">
    <location>
        <begin position="18"/>
        <end position="36"/>
    </location>
</feature>
<dbReference type="InterPro" id="IPR001128">
    <property type="entry name" value="Cyt_P450"/>
</dbReference>
<dbReference type="EMBL" id="MTYJ01000004">
    <property type="protein sequence ID" value="OQV25021.1"/>
    <property type="molecule type" value="Genomic_DNA"/>
</dbReference>
<dbReference type="GO" id="GO:0008395">
    <property type="term" value="F:steroid hydroxylase activity"/>
    <property type="evidence" value="ECO:0007669"/>
    <property type="project" value="TreeGrafter"/>
</dbReference>
<dbReference type="Proteomes" id="UP000192578">
    <property type="component" value="Unassembled WGS sequence"/>
</dbReference>
<comment type="cofactor">
    <cofactor evidence="8">
        <name>heme</name>
        <dbReference type="ChEBI" id="CHEBI:30413"/>
    </cofactor>
</comment>
<dbReference type="PROSITE" id="PS00086">
    <property type="entry name" value="CYTOCHROME_P450"/>
    <property type="match status" value="1"/>
</dbReference>
<keyword evidence="10" id="KW-0812">Transmembrane</keyword>
<keyword evidence="10" id="KW-0472">Membrane</keyword>
<keyword evidence="6 9" id="KW-0503">Monooxygenase</keyword>
<dbReference type="SUPFAM" id="SSF48264">
    <property type="entry name" value="Cytochrome P450"/>
    <property type="match status" value="1"/>
</dbReference>
<protein>
    <submittedName>
        <fullName evidence="11">Cytochrome P450 3A9</fullName>
    </submittedName>
</protein>
<evidence type="ECO:0000256" key="2">
    <source>
        <dbReference type="ARBA" id="ARBA00022617"/>
    </source>
</evidence>
<reference evidence="12" key="1">
    <citation type="submission" date="2017-01" db="EMBL/GenBank/DDBJ databases">
        <title>Comparative genomics of anhydrobiosis in the tardigrade Hypsibius dujardini.</title>
        <authorList>
            <person name="Yoshida Y."/>
            <person name="Koutsovoulos G."/>
            <person name="Laetsch D."/>
            <person name="Stevens L."/>
            <person name="Kumar S."/>
            <person name="Horikawa D."/>
            <person name="Ishino K."/>
            <person name="Komine S."/>
            <person name="Tomita M."/>
            <person name="Blaxter M."/>
            <person name="Arakawa K."/>
        </authorList>
    </citation>
    <scope>NUCLEOTIDE SEQUENCE [LARGE SCALE GENOMIC DNA]</scope>
    <source>
        <strain evidence="12">Z151</strain>
    </source>
</reference>
<evidence type="ECO:0000313" key="12">
    <source>
        <dbReference type="Proteomes" id="UP000192578"/>
    </source>
</evidence>
<dbReference type="GO" id="GO:0005506">
    <property type="term" value="F:iron ion binding"/>
    <property type="evidence" value="ECO:0007669"/>
    <property type="project" value="InterPro"/>
</dbReference>
<dbReference type="PANTHER" id="PTHR24302:SF15">
    <property type="entry name" value="FATTY-ACID PEROXYGENASE"/>
    <property type="match status" value="1"/>
</dbReference>
<evidence type="ECO:0000256" key="7">
    <source>
        <dbReference type="ARBA" id="ARBA00043906"/>
    </source>
</evidence>
<dbReference type="Pfam" id="PF00067">
    <property type="entry name" value="p450"/>
    <property type="match status" value="2"/>
</dbReference>
<keyword evidence="3 8" id="KW-0479">Metal-binding</keyword>
<keyword evidence="5 8" id="KW-0408">Iron</keyword>
<dbReference type="PRINTS" id="PR00385">
    <property type="entry name" value="P450"/>
</dbReference>